<proteinExistence type="predicted"/>
<reference evidence="4 5" key="1">
    <citation type="submission" date="2014-02" db="EMBL/GenBank/DDBJ databases">
        <title>The small core and large imbalanced accessory genome model reveals a collaborative survival strategy of Sorangium cellulosum strains in nature.</title>
        <authorList>
            <person name="Han K."/>
            <person name="Peng R."/>
            <person name="Blom J."/>
            <person name="Li Y.-Z."/>
        </authorList>
    </citation>
    <scope>NUCLEOTIDE SEQUENCE [LARGE SCALE GENOMIC DNA]</scope>
    <source>
        <strain evidence="4 5">So0007-03</strain>
    </source>
</reference>
<evidence type="ECO:0000313" key="4">
    <source>
        <dbReference type="EMBL" id="KYG04271.1"/>
    </source>
</evidence>
<dbReference type="InterPro" id="IPR011010">
    <property type="entry name" value="DNA_brk_join_enz"/>
</dbReference>
<organism evidence="4 5">
    <name type="scientific">Sorangium cellulosum</name>
    <name type="common">Polyangium cellulosum</name>
    <dbReference type="NCBI Taxonomy" id="56"/>
    <lineage>
        <taxon>Bacteria</taxon>
        <taxon>Pseudomonadati</taxon>
        <taxon>Myxococcota</taxon>
        <taxon>Polyangia</taxon>
        <taxon>Polyangiales</taxon>
        <taxon>Polyangiaceae</taxon>
        <taxon>Sorangium</taxon>
    </lineage>
</organism>
<gene>
    <name evidence="4" type="ORF">BE21_47715</name>
</gene>
<evidence type="ECO:0000313" key="5">
    <source>
        <dbReference type="Proteomes" id="UP000075502"/>
    </source>
</evidence>
<dbReference type="Gene3D" id="1.10.443.10">
    <property type="entry name" value="Intergrase catalytic core"/>
    <property type="match status" value="1"/>
</dbReference>
<dbReference type="GO" id="GO:0006310">
    <property type="term" value="P:DNA recombination"/>
    <property type="evidence" value="ECO:0007669"/>
    <property type="project" value="UniProtKB-KW"/>
</dbReference>
<dbReference type="InterPro" id="IPR002104">
    <property type="entry name" value="Integrase_catalytic"/>
</dbReference>
<dbReference type="SUPFAM" id="SSF56349">
    <property type="entry name" value="DNA breaking-rejoining enzymes"/>
    <property type="match status" value="1"/>
</dbReference>
<dbReference type="GO" id="GO:0015074">
    <property type="term" value="P:DNA integration"/>
    <property type="evidence" value="ECO:0007669"/>
    <property type="project" value="InterPro"/>
</dbReference>
<protein>
    <recommendedName>
        <fullName evidence="3">Tyr recombinase domain-containing protein</fullName>
    </recommendedName>
</protein>
<accession>A0A150THW6</accession>
<sequence>MHDAGRAAELAKRATCRPLRHSFASHLLEAGIDIRTIQTLLGHKDVADHDHRHPHRRPRPLGVISPLDR</sequence>
<keyword evidence="1" id="KW-0233">DNA recombination</keyword>
<dbReference type="InterPro" id="IPR013762">
    <property type="entry name" value="Integrase-like_cat_sf"/>
</dbReference>
<evidence type="ECO:0000259" key="3">
    <source>
        <dbReference type="PROSITE" id="PS51898"/>
    </source>
</evidence>
<dbReference type="AlphaFoldDB" id="A0A150THW6"/>
<evidence type="ECO:0000256" key="2">
    <source>
        <dbReference type="SAM" id="MobiDB-lite"/>
    </source>
</evidence>
<comment type="caution">
    <text evidence="4">The sequence shown here is derived from an EMBL/GenBank/DDBJ whole genome shotgun (WGS) entry which is preliminary data.</text>
</comment>
<evidence type="ECO:0000256" key="1">
    <source>
        <dbReference type="ARBA" id="ARBA00023172"/>
    </source>
</evidence>
<name>A0A150THW6_SORCE</name>
<feature type="domain" description="Tyr recombinase" evidence="3">
    <location>
        <begin position="1"/>
        <end position="69"/>
    </location>
</feature>
<dbReference type="Pfam" id="PF00589">
    <property type="entry name" value="Phage_integrase"/>
    <property type="match status" value="1"/>
</dbReference>
<dbReference type="Proteomes" id="UP000075502">
    <property type="component" value="Unassembled WGS sequence"/>
</dbReference>
<dbReference type="PROSITE" id="PS51898">
    <property type="entry name" value="TYR_RECOMBINASE"/>
    <property type="match status" value="1"/>
</dbReference>
<feature type="region of interest" description="Disordered" evidence="2">
    <location>
        <begin position="45"/>
        <end position="69"/>
    </location>
</feature>
<dbReference type="EMBL" id="JEME01002444">
    <property type="protein sequence ID" value="KYG04271.1"/>
    <property type="molecule type" value="Genomic_DNA"/>
</dbReference>
<dbReference type="GO" id="GO:0003677">
    <property type="term" value="F:DNA binding"/>
    <property type="evidence" value="ECO:0007669"/>
    <property type="project" value="InterPro"/>
</dbReference>